<dbReference type="PANTHER" id="PTHR30363">
    <property type="entry name" value="HTH-TYPE TRANSCRIPTIONAL REGULATOR SRLR-RELATED"/>
    <property type="match status" value="1"/>
</dbReference>
<dbReference type="SMART" id="SM00420">
    <property type="entry name" value="HTH_DEOR"/>
    <property type="match status" value="1"/>
</dbReference>
<keyword evidence="6" id="KW-1185">Reference proteome</keyword>
<dbReference type="InterPro" id="IPR036388">
    <property type="entry name" value="WH-like_DNA-bd_sf"/>
</dbReference>
<dbReference type="InterPro" id="IPR001034">
    <property type="entry name" value="DeoR_HTH"/>
</dbReference>
<dbReference type="InterPro" id="IPR014036">
    <property type="entry name" value="DeoR-like_C"/>
</dbReference>
<dbReference type="InterPro" id="IPR036390">
    <property type="entry name" value="WH_DNA-bd_sf"/>
</dbReference>
<dbReference type="PROSITE" id="PS51000">
    <property type="entry name" value="HTH_DEOR_2"/>
    <property type="match status" value="1"/>
</dbReference>
<keyword evidence="2 5" id="KW-0238">DNA-binding</keyword>
<sequence length="272" mass="30056">MPMSLLAEERKGYIIEQLDAVGKVRVVSLAERLHVSNETIRRDLAVLEEVGRLRRVYGGAVKVQYEEGEPPYQQRQVLNHEAKQAIGRRAAELIQDGNTVYMDTGTTIHELARAVKGKKRVTVITNSLAVASLLRESLTQGLFSGRVIILGGEISPEQQSVSGHLCQEMLRNFYVDKAFISVGGMSVMTGISDYDMNDSVISRMVTANAKEVIVLADYSKIGIQAFCHIAPLEQIDVIVCDQEHPASWTQELEIKAITWIVADGGMETGNRT</sequence>
<dbReference type="InterPro" id="IPR018356">
    <property type="entry name" value="Tscrpt_reg_HTH_DeoR_CS"/>
</dbReference>
<dbReference type="SUPFAM" id="SSF100950">
    <property type="entry name" value="NagB/RpiA/CoA transferase-like"/>
    <property type="match status" value="1"/>
</dbReference>
<dbReference type="Pfam" id="PF00455">
    <property type="entry name" value="DeoRC"/>
    <property type="match status" value="1"/>
</dbReference>
<evidence type="ECO:0000256" key="1">
    <source>
        <dbReference type="ARBA" id="ARBA00023015"/>
    </source>
</evidence>
<evidence type="ECO:0000256" key="2">
    <source>
        <dbReference type="ARBA" id="ARBA00023125"/>
    </source>
</evidence>
<reference evidence="5 6" key="1">
    <citation type="submission" date="2022-05" db="EMBL/GenBank/DDBJ databases">
        <title>Genome Sequencing of Bee-Associated Microbes.</title>
        <authorList>
            <person name="Dunlap C."/>
        </authorList>
    </citation>
    <scope>NUCLEOTIDE SEQUENCE [LARGE SCALE GENOMIC DNA]</scope>
    <source>
        <strain evidence="5 6">NRRL B-14613</strain>
    </source>
</reference>
<protein>
    <submittedName>
        <fullName evidence="5">DeoR/GlpR family DNA-binding transcription regulator</fullName>
    </submittedName>
</protein>
<evidence type="ECO:0000256" key="3">
    <source>
        <dbReference type="ARBA" id="ARBA00023163"/>
    </source>
</evidence>
<dbReference type="PROSITE" id="PS00894">
    <property type="entry name" value="HTH_DEOR_1"/>
    <property type="match status" value="1"/>
</dbReference>
<dbReference type="GO" id="GO:0003677">
    <property type="term" value="F:DNA binding"/>
    <property type="evidence" value="ECO:0007669"/>
    <property type="project" value="UniProtKB-KW"/>
</dbReference>
<organism evidence="5 6">
    <name type="scientific">Paenibacillus thiaminolyticus</name>
    <name type="common">Bacillus thiaminolyticus</name>
    <dbReference type="NCBI Taxonomy" id="49283"/>
    <lineage>
        <taxon>Bacteria</taxon>
        <taxon>Bacillati</taxon>
        <taxon>Bacillota</taxon>
        <taxon>Bacilli</taxon>
        <taxon>Bacillales</taxon>
        <taxon>Paenibacillaceae</taxon>
        <taxon>Paenibacillus</taxon>
    </lineage>
</organism>
<proteinExistence type="predicted"/>
<dbReference type="PRINTS" id="PR00037">
    <property type="entry name" value="HTHLACR"/>
</dbReference>
<dbReference type="Proteomes" id="UP001209276">
    <property type="component" value="Unassembled WGS sequence"/>
</dbReference>
<dbReference type="InterPro" id="IPR050313">
    <property type="entry name" value="Carb_Metab_HTH_regulators"/>
</dbReference>
<comment type="caution">
    <text evidence="5">The sequence shown here is derived from an EMBL/GenBank/DDBJ whole genome shotgun (WGS) entry which is preliminary data.</text>
</comment>
<dbReference type="Gene3D" id="3.40.50.1360">
    <property type="match status" value="1"/>
</dbReference>
<evidence type="ECO:0000313" key="5">
    <source>
        <dbReference type="EMBL" id="MCY9607686.1"/>
    </source>
</evidence>
<keyword evidence="3" id="KW-0804">Transcription</keyword>
<gene>
    <name evidence="5" type="ORF">M5W83_11050</name>
</gene>
<keyword evidence="1" id="KW-0805">Transcription regulation</keyword>
<dbReference type="PANTHER" id="PTHR30363:SF44">
    <property type="entry name" value="AGA OPERON TRANSCRIPTIONAL REPRESSOR-RELATED"/>
    <property type="match status" value="1"/>
</dbReference>
<accession>A0ABT4FU47</accession>
<dbReference type="SUPFAM" id="SSF46785">
    <property type="entry name" value="Winged helix' DNA-binding domain"/>
    <property type="match status" value="1"/>
</dbReference>
<dbReference type="InterPro" id="IPR037171">
    <property type="entry name" value="NagB/RpiA_transferase-like"/>
</dbReference>
<dbReference type="EMBL" id="JAMDMM010000021">
    <property type="protein sequence ID" value="MCY9607686.1"/>
    <property type="molecule type" value="Genomic_DNA"/>
</dbReference>
<feature type="domain" description="HTH deoR-type" evidence="4">
    <location>
        <begin position="7"/>
        <end position="62"/>
    </location>
</feature>
<name>A0ABT4FU47_PANTH</name>
<dbReference type="Pfam" id="PF08220">
    <property type="entry name" value="HTH_DeoR"/>
    <property type="match status" value="1"/>
</dbReference>
<evidence type="ECO:0000313" key="6">
    <source>
        <dbReference type="Proteomes" id="UP001209276"/>
    </source>
</evidence>
<evidence type="ECO:0000259" key="4">
    <source>
        <dbReference type="PROSITE" id="PS51000"/>
    </source>
</evidence>
<dbReference type="Gene3D" id="1.10.10.10">
    <property type="entry name" value="Winged helix-like DNA-binding domain superfamily/Winged helix DNA-binding domain"/>
    <property type="match status" value="1"/>
</dbReference>
<dbReference type="SMART" id="SM01134">
    <property type="entry name" value="DeoRC"/>
    <property type="match status" value="1"/>
</dbReference>